<keyword evidence="4" id="KW-0812">Transmembrane</keyword>
<evidence type="ECO:0000256" key="4">
    <source>
        <dbReference type="ARBA" id="ARBA00022692"/>
    </source>
</evidence>
<evidence type="ECO:0000313" key="7">
    <source>
        <dbReference type="EMBL" id="MDR4252379.1"/>
    </source>
</evidence>
<dbReference type="Pfam" id="PF00860">
    <property type="entry name" value="Xan_ur_permease"/>
    <property type="match status" value="1"/>
</dbReference>
<dbReference type="EMBL" id="VKQA01000054">
    <property type="protein sequence ID" value="MDR4252379.1"/>
    <property type="molecule type" value="Genomic_DNA"/>
</dbReference>
<comment type="similarity">
    <text evidence="2">Belongs to the nucleobase:cation symporter-2 (NCS2) (TC 2.A.40) family. Azg-like subfamily.</text>
</comment>
<keyword evidence="3" id="KW-0813">Transport</keyword>
<evidence type="ECO:0000256" key="3">
    <source>
        <dbReference type="ARBA" id="ARBA00022448"/>
    </source>
</evidence>
<evidence type="ECO:0000256" key="2">
    <source>
        <dbReference type="ARBA" id="ARBA00005697"/>
    </source>
</evidence>
<dbReference type="GO" id="GO:0005886">
    <property type="term" value="C:plasma membrane"/>
    <property type="evidence" value="ECO:0007669"/>
    <property type="project" value="TreeGrafter"/>
</dbReference>
<evidence type="ECO:0000256" key="1">
    <source>
        <dbReference type="ARBA" id="ARBA00004127"/>
    </source>
</evidence>
<accession>A0AAE3WMX9</accession>
<feature type="non-terminal residue" evidence="7">
    <location>
        <position position="1"/>
    </location>
</feature>
<evidence type="ECO:0000256" key="5">
    <source>
        <dbReference type="ARBA" id="ARBA00022989"/>
    </source>
</evidence>
<dbReference type="Proteomes" id="UP001182042">
    <property type="component" value="Unassembled WGS sequence"/>
</dbReference>
<dbReference type="GO" id="GO:0012505">
    <property type="term" value="C:endomembrane system"/>
    <property type="evidence" value="ECO:0007669"/>
    <property type="project" value="UniProtKB-SubCell"/>
</dbReference>
<dbReference type="InterPro" id="IPR006043">
    <property type="entry name" value="NCS2"/>
</dbReference>
<dbReference type="InterPro" id="IPR045018">
    <property type="entry name" value="Azg-like"/>
</dbReference>
<comment type="caution">
    <text evidence="7">The sequence shown here is derived from an EMBL/GenBank/DDBJ whole genome shotgun (WGS) entry which is preliminary data.</text>
</comment>
<dbReference type="PANTHER" id="PTHR43337">
    <property type="entry name" value="XANTHINE/URACIL PERMEASE C887.17-RELATED"/>
    <property type="match status" value="1"/>
</dbReference>
<reference evidence="7" key="1">
    <citation type="submission" date="2019-07" db="EMBL/GenBank/DDBJ databases">
        <title>Phylogenomic Reclassification of ATCC Bacillus Strains and Various Taxa within the Genus Bacillus.</title>
        <authorList>
            <person name="Riojas M.A."/>
            <person name="Frank A.M."/>
            <person name="Fenn S.L."/>
            <person name="King S."/>
            <person name="Brower S."/>
            <person name="Hazbon M.H."/>
        </authorList>
    </citation>
    <scope>NUCLEOTIDE SEQUENCE</scope>
    <source>
        <strain evidence="7">ATCC 27142</strain>
    </source>
</reference>
<sequence>GETLLALFSLIFTALLMARKIQGSLLIGVLVTTIISYATGLSTMPENFTVLAVPDFSKAAFLQLDIPGALHMGLITIIFSFTFVELFDSMGTLIGTATEAKIADPKSGKFPGLGKAMTVDAIGVSAGALLGTSTITAFVESAAGVG</sequence>
<protein>
    <submittedName>
        <fullName evidence="7">NCS2 family permease</fullName>
    </submittedName>
</protein>
<proteinExistence type="inferred from homology"/>
<dbReference type="PANTHER" id="PTHR43337:SF1">
    <property type="entry name" value="XANTHINE_URACIL PERMEASE C887.17-RELATED"/>
    <property type="match status" value="1"/>
</dbReference>
<gene>
    <name evidence="7" type="ORF">FO508_18985</name>
</gene>
<feature type="non-terminal residue" evidence="7">
    <location>
        <position position="146"/>
    </location>
</feature>
<keyword evidence="5" id="KW-1133">Transmembrane helix</keyword>
<name>A0AAE3WMX9_BACPU</name>
<dbReference type="GO" id="GO:0005345">
    <property type="term" value="F:purine nucleobase transmembrane transporter activity"/>
    <property type="evidence" value="ECO:0007669"/>
    <property type="project" value="TreeGrafter"/>
</dbReference>
<organism evidence="7 8">
    <name type="scientific">Bacillus pumilus</name>
    <name type="common">Bacillus mesentericus</name>
    <dbReference type="NCBI Taxonomy" id="1408"/>
    <lineage>
        <taxon>Bacteria</taxon>
        <taxon>Bacillati</taxon>
        <taxon>Bacillota</taxon>
        <taxon>Bacilli</taxon>
        <taxon>Bacillales</taxon>
        <taxon>Bacillaceae</taxon>
        <taxon>Bacillus</taxon>
    </lineage>
</organism>
<evidence type="ECO:0000256" key="6">
    <source>
        <dbReference type="ARBA" id="ARBA00023136"/>
    </source>
</evidence>
<dbReference type="AlphaFoldDB" id="A0AAE3WMX9"/>
<comment type="subcellular location">
    <subcellularLocation>
        <location evidence="1">Endomembrane system</location>
        <topology evidence="1">Multi-pass membrane protein</topology>
    </subcellularLocation>
</comment>
<evidence type="ECO:0000313" key="8">
    <source>
        <dbReference type="Proteomes" id="UP001182042"/>
    </source>
</evidence>
<keyword evidence="6" id="KW-0472">Membrane</keyword>